<proteinExistence type="predicted"/>
<organism evidence="1">
    <name type="scientific">gut metagenome</name>
    <dbReference type="NCBI Taxonomy" id="749906"/>
    <lineage>
        <taxon>unclassified sequences</taxon>
        <taxon>metagenomes</taxon>
        <taxon>organismal metagenomes</taxon>
    </lineage>
</organism>
<comment type="caution">
    <text evidence="1">The sequence shown here is derived from an EMBL/GenBank/DDBJ whole genome shotgun (WGS) entry which is preliminary data.</text>
</comment>
<dbReference type="AlphaFoldDB" id="J9G638"/>
<dbReference type="EMBL" id="AMCI01002443">
    <property type="protein sequence ID" value="EJX02682.1"/>
    <property type="molecule type" value="Genomic_DNA"/>
</dbReference>
<name>J9G638_9ZZZZ</name>
<gene>
    <name evidence="1" type="ORF">EVA_09210</name>
</gene>
<accession>J9G638</accession>
<reference evidence="1" key="1">
    <citation type="journal article" date="2012" name="PLoS ONE">
        <title>Gene sets for utilization of primary and secondary nutrition supplies in the distal gut of endangered iberian lynx.</title>
        <authorList>
            <person name="Alcaide M."/>
            <person name="Messina E."/>
            <person name="Richter M."/>
            <person name="Bargiela R."/>
            <person name="Peplies J."/>
            <person name="Huws S.A."/>
            <person name="Newbold C.J."/>
            <person name="Golyshin P.N."/>
            <person name="Simon M.A."/>
            <person name="Lopez G."/>
            <person name="Yakimov M.M."/>
            <person name="Ferrer M."/>
        </authorList>
    </citation>
    <scope>NUCLEOTIDE SEQUENCE</scope>
</reference>
<evidence type="ECO:0000313" key="1">
    <source>
        <dbReference type="EMBL" id="EJX02682.1"/>
    </source>
</evidence>
<protein>
    <submittedName>
        <fullName evidence="1">Uncharacterized protein</fullName>
    </submittedName>
</protein>
<sequence>MKWISRENSLSHILRRSITVSRSWLPIWIQSAPLPWPRHWQNLTFPPHSTNIIQLKNMSTFSNPSRKAPVLFILSALRSKIGRSFSK</sequence>